<keyword evidence="2" id="KW-1185">Reference proteome</keyword>
<gene>
    <name evidence="1" type="ORF">RF55_7104</name>
</gene>
<dbReference type="Pfam" id="PF16093">
    <property type="entry name" value="PAC4"/>
    <property type="match status" value="1"/>
</dbReference>
<proteinExistence type="predicted"/>
<accession>A0A0J7NK39</accession>
<reference evidence="1 2" key="1">
    <citation type="submission" date="2015-04" db="EMBL/GenBank/DDBJ databases">
        <title>Lasius niger genome sequencing.</title>
        <authorList>
            <person name="Konorov E.A."/>
            <person name="Nikitin M.A."/>
            <person name="Kirill M.V."/>
            <person name="Chang P."/>
        </authorList>
    </citation>
    <scope>NUCLEOTIDE SEQUENCE [LARGE SCALE GENOMIC DNA]</scope>
    <source>
        <tissue evidence="1">Whole</tissue>
    </source>
</reference>
<comment type="caution">
    <text evidence="1">The sequence shown here is derived from an EMBL/GenBank/DDBJ whole genome shotgun (WGS) entry which is preliminary data.</text>
</comment>
<dbReference type="OrthoDB" id="368507at2759"/>
<organism evidence="1 2">
    <name type="scientific">Lasius niger</name>
    <name type="common">Black garden ant</name>
    <dbReference type="NCBI Taxonomy" id="67767"/>
    <lineage>
        <taxon>Eukaryota</taxon>
        <taxon>Metazoa</taxon>
        <taxon>Ecdysozoa</taxon>
        <taxon>Arthropoda</taxon>
        <taxon>Hexapoda</taxon>
        <taxon>Insecta</taxon>
        <taxon>Pterygota</taxon>
        <taxon>Neoptera</taxon>
        <taxon>Endopterygota</taxon>
        <taxon>Hymenoptera</taxon>
        <taxon>Apocrita</taxon>
        <taxon>Aculeata</taxon>
        <taxon>Formicoidea</taxon>
        <taxon>Formicidae</taxon>
        <taxon>Formicinae</taxon>
        <taxon>Lasius</taxon>
        <taxon>Lasius</taxon>
    </lineage>
</organism>
<name>A0A0J7NK39_LASNI</name>
<dbReference type="AlphaFoldDB" id="A0A0J7NK39"/>
<dbReference type="PANTHER" id="PTHR33559:SF1">
    <property type="entry name" value="PROTEASOME ASSEMBLY CHAPERONE 4"/>
    <property type="match status" value="1"/>
</dbReference>
<dbReference type="STRING" id="67767.A0A0J7NK39"/>
<dbReference type="PaxDb" id="67767-A0A0J7NK39"/>
<dbReference type="GO" id="GO:0000502">
    <property type="term" value="C:proteasome complex"/>
    <property type="evidence" value="ECO:0007669"/>
    <property type="project" value="UniProtKB-KW"/>
</dbReference>
<dbReference type="Proteomes" id="UP000036403">
    <property type="component" value="Unassembled WGS sequence"/>
</dbReference>
<protein>
    <submittedName>
        <fullName evidence="1">Proteasome assembly chaperone 4</fullName>
    </submittedName>
</protein>
<dbReference type="GO" id="GO:0043248">
    <property type="term" value="P:proteasome assembly"/>
    <property type="evidence" value="ECO:0007669"/>
    <property type="project" value="InterPro"/>
</dbReference>
<evidence type="ECO:0000313" key="1">
    <source>
        <dbReference type="EMBL" id="KMQ92855.1"/>
    </source>
</evidence>
<evidence type="ECO:0000313" key="2">
    <source>
        <dbReference type="Proteomes" id="UP000036403"/>
    </source>
</evidence>
<dbReference type="EMBL" id="LBMM01004056">
    <property type="protein sequence ID" value="KMQ92855.1"/>
    <property type="molecule type" value="Genomic_DNA"/>
</dbReference>
<dbReference type="PANTHER" id="PTHR33559">
    <property type="entry name" value="PROTEASOME ASSEMBLY CHAPERONE 4"/>
    <property type="match status" value="1"/>
</dbReference>
<dbReference type="InterPro" id="IPR032157">
    <property type="entry name" value="PAC4"/>
</dbReference>
<keyword evidence="1" id="KW-0647">Proteasome</keyword>
<sequence length="134" mass="15022">MANATEQEPQAELLQCGIKFHKFVARVGDVTVNCEIIKMEDSLYLWIGDSTNPTMDDLSFSFTSNFKTQPIATKIMGAVADTTSTNMARRLSIKLGKPVYVSFNVTADNMLLLGIEKRIQEEFKMHDDLAGFKH</sequence>